<evidence type="ECO:0000313" key="2">
    <source>
        <dbReference type="EMBL" id="OEU05786.1"/>
    </source>
</evidence>
<keyword evidence="3" id="KW-1185">Reference proteome</keyword>
<dbReference type="Pfam" id="PF13563">
    <property type="entry name" value="2_5_RNA_ligase2"/>
    <property type="match status" value="1"/>
</dbReference>
<feature type="compositionally biased region" description="Basic and acidic residues" evidence="1">
    <location>
        <begin position="56"/>
        <end position="70"/>
    </location>
</feature>
<sequence length="344" mass="40217">MKKLRNATKQIEPFWITLNINNNCNNGTGTFGTSRRGVLWLYPYSSSSSFRRRPSITKDDGDKENDKDKDNIVEGEPIIELQSLLEKEFPICSESLKSNGRQFIPHMTISSNFNSIQEAKEAQRQMITNTNTNTTPPTTSPPLSSISFWCQEIYLLERIGDNGQFMKRITIPLGRRRNKKDDDDQKKSGSDITADVNVHVNDDDIDDDHLDDSSSRIMQYQYHDPLLKFIDMPLIEEDWIYKERMGLKMKRKINNNNNKICRGYNDNDNKGSESKLESESVVTKIIRRRRKKLSRSNTRSKRIRRSERNRKMKSKMSIPPVATKEEIEQKRFERKARRRIKTSM</sequence>
<organism evidence="2 3">
    <name type="scientific">Fragilariopsis cylindrus CCMP1102</name>
    <dbReference type="NCBI Taxonomy" id="635003"/>
    <lineage>
        <taxon>Eukaryota</taxon>
        <taxon>Sar</taxon>
        <taxon>Stramenopiles</taxon>
        <taxon>Ochrophyta</taxon>
        <taxon>Bacillariophyta</taxon>
        <taxon>Bacillariophyceae</taxon>
        <taxon>Bacillariophycidae</taxon>
        <taxon>Bacillariales</taxon>
        <taxon>Bacillariaceae</taxon>
        <taxon>Fragilariopsis</taxon>
    </lineage>
</organism>
<feature type="compositionally biased region" description="Basic residues" evidence="1">
    <location>
        <begin position="332"/>
        <end position="344"/>
    </location>
</feature>
<reference evidence="2 3" key="1">
    <citation type="submission" date="2016-09" db="EMBL/GenBank/DDBJ databases">
        <title>Extensive genetic diversity and differential bi-allelic expression allows diatom success in the polar Southern Ocean.</title>
        <authorList>
            <consortium name="DOE Joint Genome Institute"/>
            <person name="Mock T."/>
            <person name="Otillar R.P."/>
            <person name="Strauss J."/>
            <person name="Dupont C."/>
            <person name="Frickenhaus S."/>
            <person name="Maumus F."/>
            <person name="Mcmullan M."/>
            <person name="Sanges R."/>
            <person name="Schmutz J."/>
            <person name="Toseland A."/>
            <person name="Valas R."/>
            <person name="Veluchamy A."/>
            <person name="Ward B.J."/>
            <person name="Allen A."/>
            <person name="Barry K."/>
            <person name="Falciatore A."/>
            <person name="Ferrante M."/>
            <person name="Fortunato A.E."/>
            <person name="Gloeckner G."/>
            <person name="Gruber A."/>
            <person name="Hipkin R."/>
            <person name="Janech M."/>
            <person name="Kroth P."/>
            <person name="Leese F."/>
            <person name="Lindquist E."/>
            <person name="Lyon B.R."/>
            <person name="Martin J."/>
            <person name="Mayer C."/>
            <person name="Parker M."/>
            <person name="Quesneville H."/>
            <person name="Raymond J."/>
            <person name="Uhlig C."/>
            <person name="Valentin K.U."/>
            <person name="Worden A.Z."/>
            <person name="Armbrust E.V."/>
            <person name="Bowler C."/>
            <person name="Green B."/>
            <person name="Moulton V."/>
            <person name="Van Oosterhout C."/>
            <person name="Grigoriev I."/>
        </authorList>
    </citation>
    <scope>NUCLEOTIDE SEQUENCE [LARGE SCALE GENOMIC DNA]</scope>
    <source>
        <strain evidence="2 3">CCMP1102</strain>
    </source>
</reference>
<accession>A0A1E7EIQ9</accession>
<evidence type="ECO:0000313" key="3">
    <source>
        <dbReference type="Proteomes" id="UP000095751"/>
    </source>
</evidence>
<gene>
    <name evidence="2" type="ORF">FRACYDRAFT_258270</name>
</gene>
<feature type="region of interest" description="Disordered" evidence="1">
    <location>
        <begin position="289"/>
        <end position="344"/>
    </location>
</feature>
<dbReference type="Proteomes" id="UP000095751">
    <property type="component" value="Unassembled WGS sequence"/>
</dbReference>
<dbReference type="KEGG" id="fcy:FRACYDRAFT_258270"/>
<dbReference type="InParanoid" id="A0A1E7EIQ9"/>
<feature type="region of interest" description="Disordered" evidence="1">
    <location>
        <begin position="48"/>
        <end position="70"/>
    </location>
</feature>
<name>A0A1E7EIQ9_9STRA</name>
<protein>
    <submittedName>
        <fullName evidence="2">Uncharacterized protein</fullName>
    </submittedName>
</protein>
<proteinExistence type="predicted"/>
<evidence type="ECO:0000256" key="1">
    <source>
        <dbReference type="SAM" id="MobiDB-lite"/>
    </source>
</evidence>
<feature type="compositionally biased region" description="Basic residues" evidence="1">
    <location>
        <begin position="289"/>
        <end position="314"/>
    </location>
</feature>
<dbReference type="AlphaFoldDB" id="A0A1E7EIQ9"/>
<feature type="region of interest" description="Disordered" evidence="1">
    <location>
        <begin position="176"/>
        <end position="198"/>
    </location>
</feature>
<dbReference type="PANTHER" id="PTHR37474">
    <property type="entry name" value="RNA LIGASE/CYCLIC NUCLEOTIDE PHOSPHODIESTERASE"/>
    <property type="match status" value="1"/>
</dbReference>
<dbReference type="Gene3D" id="3.90.1140.10">
    <property type="entry name" value="Cyclic phosphodiesterase"/>
    <property type="match status" value="1"/>
</dbReference>
<dbReference type="PANTHER" id="PTHR37474:SF1">
    <property type="entry name" value="2'-5' RNA LIGASE FAMILY PROTEIN"/>
    <property type="match status" value="1"/>
</dbReference>
<feature type="compositionally biased region" description="Basic and acidic residues" evidence="1">
    <location>
        <begin position="179"/>
        <end position="189"/>
    </location>
</feature>
<dbReference type="EMBL" id="KV784470">
    <property type="protein sequence ID" value="OEU05786.1"/>
    <property type="molecule type" value="Genomic_DNA"/>
</dbReference>